<feature type="region of interest" description="Disordered" evidence="2">
    <location>
        <begin position="175"/>
        <end position="253"/>
    </location>
</feature>
<evidence type="ECO:0000256" key="1">
    <source>
        <dbReference type="SAM" id="Coils"/>
    </source>
</evidence>
<evidence type="ECO:0000256" key="2">
    <source>
        <dbReference type="SAM" id="MobiDB-lite"/>
    </source>
</evidence>
<gene>
    <name evidence="3" type="ORF">BJ508DRAFT_47750</name>
</gene>
<dbReference type="Proteomes" id="UP000275078">
    <property type="component" value="Unassembled WGS sequence"/>
</dbReference>
<accession>A0A3N4IHD1</accession>
<evidence type="ECO:0000313" key="4">
    <source>
        <dbReference type="Proteomes" id="UP000275078"/>
    </source>
</evidence>
<sequence>MALNTTNRRLLSPSPTPGAEPPSKIITRRKHSRNRQSPIHSASDANGQRKRPAKPTGSYNYPQKAARAAETRAILLAHIRSTLPQLASVVCTIAEATLLPTADLGYSWEFKDGYEFPQQLLHHRMRVYVKPLTRFSDRQHRELRLALKDGRLKAVPIQRRRITYGESEELCNAQNDEVLPKDATPPEENNIGTTSTPPTERIDEGFVGAEKHTGTNYDEESELSDLTDLAELSDLDPPKRNAKRKQRRDYAPRAARASESRLLLLDHIQMTLPQLTSIRSVSDVSLRPPKKKGYFWQFDNGYAFPQYYRQEAQASFIKQLQEFSKAEHEEMHLALACGELRAVLTQPDETAGIYHPTPPAQDLDKELPEMDVVGSVDENGGEGSDISDFIDVSDHSELEHYGDSDIDEDYTLPPSPSTKRRRHSTAEATDTLDETSPRKRRFLDIGSDLATETKQLLLQHILISFPYLSNLTTDDIILTPETRAPALPYCWKLSNDYTFPLSSNGARLKRIGHFSAQEHVALREALEDGRLIAVLRNQGLARDSMEERKMEPVTLAATIRAVDCQQGHTPVSTEPLEQGSRSLFARSTPIGHWNRSAQRTSERPVSLNNTRKLREARKEELASSSPPNDQDALIQELLKELDQTKADLEEERERARILSMDLAELSEPMEKGVIRRPLYFGIGYRPLMMSTKLRKDGVVEFGFRSGDRTTQRTVRLERVGRQHSDSEDDSEEVSEDE</sequence>
<protein>
    <submittedName>
        <fullName evidence="3">Uncharacterized protein</fullName>
    </submittedName>
</protein>
<dbReference type="AlphaFoldDB" id="A0A3N4IHD1"/>
<feature type="compositionally biased region" description="Polar residues" evidence="2">
    <location>
        <begin position="35"/>
        <end position="46"/>
    </location>
</feature>
<feature type="region of interest" description="Disordered" evidence="2">
    <location>
        <begin position="713"/>
        <end position="737"/>
    </location>
</feature>
<reference evidence="3 4" key="1">
    <citation type="journal article" date="2018" name="Nat. Ecol. Evol.">
        <title>Pezizomycetes genomes reveal the molecular basis of ectomycorrhizal truffle lifestyle.</title>
        <authorList>
            <person name="Murat C."/>
            <person name="Payen T."/>
            <person name="Noel B."/>
            <person name="Kuo A."/>
            <person name="Morin E."/>
            <person name="Chen J."/>
            <person name="Kohler A."/>
            <person name="Krizsan K."/>
            <person name="Balestrini R."/>
            <person name="Da Silva C."/>
            <person name="Montanini B."/>
            <person name="Hainaut M."/>
            <person name="Levati E."/>
            <person name="Barry K.W."/>
            <person name="Belfiori B."/>
            <person name="Cichocki N."/>
            <person name="Clum A."/>
            <person name="Dockter R.B."/>
            <person name="Fauchery L."/>
            <person name="Guy J."/>
            <person name="Iotti M."/>
            <person name="Le Tacon F."/>
            <person name="Lindquist E.A."/>
            <person name="Lipzen A."/>
            <person name="Malagnac F."/>
            <person name="Mello A."/>
            <person name="Molinier V."/>
            <person name="Miyauchi S."/>
            <person name="Poulain J."/>
            <person name="Riccioni C."/>
            <person name="Rubini A."/>
            <person name="Sitrit Y."/>
            <person name="Splivallo R."/>
            <person name="Traeger S."/>
            <person name="Wang M."/>
            <person name="Zifcakova L."/>
            <person name="Wipf D."/>
            <person name="Zambonelli A."/>
            <person name="Paolocci F."/>
            <person name="Nowrousian M."/>
            <person name="Ottonello S."/>
            <person name="Baldrian P."/>
            <person name="Spatafora J.W."/>
            <person name="Henrissat B."/>
            <person name="Nagy L.G."/>
            <person name="Aury J.M."/>
            <person name="Wincker P."/>
            <person name="Grigoriev I.V."/>
            <person name="Bonfante P."/>
            <person name="Martin F.M."/>
        </authorList>
    </citation>
    <scope>NUCLEOTIDE SEQUENCE [LARGE SCALE GENOMIC DNA]</scope>
    <source>
        <strain evidence="3 4">RN42</strain>
    </source>
</reference>
<keyword evidence="1" id="KW-0175">Coiled coil</keyword>
<keyword evidence="4" id="KW-1185">Reference proteome</keyword>
<feature type="region of interest" description="Disordered" evidence="2">
    <location>
        <begin position="1"/>
        <end position="64"/>
    </location>
</feature>
<organism evidence="3 4">
    <name type="scientific">Ascobolus immersus RN42</name>
    <dbReference type="NCBI Taxonomy" id="1160509"/>
    <lineage>
        <taxon>Eukaryota</taxon>
        <taxon>Fungi</taxon>
        <taxon>Dikarya</taxon>
        <taxon>Ascomycota</taxon>
        <taxon>Pezizomycotina</taxon>
        <taxon>Pezizomycetes</taxon>
        <taxon>Pezizales</taxon>
        <taxon>Ascobolaceae</taxon>
        <taxon>Ascobolus</taxon>
    </lineage>
</organism>
<proteinExistence type="predicted"/>
<feature type="region of interest" description="Disordered" evidence="2">
    <location>
        <begin position="589"/>
        <end position="630"/>
    </location>
</feature>
<feature type="compositionally biased region" description="Basic and acidic residues" evidence="2">
    <location>
        <begin position="200"/>
        <end position="213"/>
    </location>
</feature>
<feature type="compositionally biased region" description="Basic and acidic residues" evidence="2">
    <location>
        <begin position="713"/>
        <end position="725"/>
    </location>
</feature>
<feature type="coiled-coil region" evidence="1">
    <location>
        <begin position="631"/>
        <end position="665"/>
    </location>
</feature>
<feature type="region of interest" description="Disordered" evidence="2">
    <location>
        <begin position="400"/>
        <end position="436"/>
    </location>
</feature>
<name>A0A3N4IHD1_ASCIM</name>
<feature type="compositionally biased region" description="Basic and acidic residues" evidence="2">
    <location>
        <begin position="612"/>
        <end position="621"/>
    </location>
</feature>
<evidence type="ECO:0000313" key="3">
    <source>
        <dbReference type="EMBL" id="RPA84088.1"/>
    </source>
</evidence>
<dbReference type="EMBL" id="ML119661">
    <property type="protein sequence ID" value="RPA84088.1"/>
    <property type="molecule type" value="Genomic_DNA"/>
</dbReference>
<feature type="compositionally biased region" description="Acidic residues" evidence="2">
    <location>
        <begin position="726"/>
        <end position="737"/>
    </location>
</feature>